<dbReference type="Gene3D" id="1.10.3720.10">
    <property type="entry name" value="MetI-like"/>
    <property type="match status" value="1"/>
</dbReference>
<keyword evidence="6 7" id="KW-0472">Membrane</keyword>
<reference evidence="9 10" key="1">
    <citation type="submission" date="2020-03" db="EMBL/GenBank/DDBJ databases">
        <title>Genome Sequence of industrial isolate, B5A.</title>
        <authorList>
            <person name="Sharma S."/>
            <person name="Patil P.B."/>
            <person name="Korpole S."/>
        </authorList>
    </citation>
    <scope>NUCLEOTIDE SEQUENCE [LARGE SCALE GENOMIC DNA]</scope>
    <source>
        <strain evidence="9 10">PI-S10-B5A</strain>
    </source>
</reference>
<dbReference type="Pfam" id="PF00528">
    <property type="entry name" value="BPD_transp_1"/>
    <property type="match status" value="1"/>
</dbReference>
<feature type="transmembrane region" description="Helical" evidence="7">
    <location>
        <begin position="242"/>
        <end position="265"/>
    </location>
</feature>
<evidence type="ECO:0000256" key="4">
    <source>
        <dbReference type="ARBA" id="ARBA00022692"/>
    </source>
</evidence>
<feature type="transmembrane region" description="Helical" evidence="7">
    <location>
        <begin position="111"/>
        <end position="133"/>
    </location>
</feature>
<evidence type="ECO:0000313" key="10">
    <source>
        <dbReference type="Proteomes" id="UP000539052"/>
    </source>
</evidence>
<evidence type="ECO:0000256" key="3">
    <source>
        <dbReference type="ARBA" id="ARBA00022475"/>
    </source>
</evidence>
<evidence type="ECO:0000256" key="6">
    <source>
        <dbReference type="ARBA" id="ARBA00023136"/>
    </source>
</evidence>
<dbReference type="Proteomes" id="UP000539052">
    <property type="component" value="Unassembled WGS sequence"/>
</dbReference>
<feature type="domain" description="ABC transmembrane type-1" evidence="8">
    <location>
        <begin position="74"/>
        <end position="265"/>
    </location>
</feature>
<dbReference type="CDD" id="cd06261">
    <property type="entry name" value="TM_PBP2"/>
    <property type="match status" value="1"/>
</dbReference>
<feature type="transmembrane region" description="Helical" evidence="7">
    <location>
        <begin position="153"/>
        <end position="172"/>
    </location>
</feature>
<feature type="transmembrane region" description="Helical" evidence="7">
    <location>
        <begin position="12"/>
        <end position="32"/>
    </location>
</feature>
<evidence type="ECO:0000256" key="5">
    <source>
        <dbReference type="ARBA" id="ARBA00022989"/>
    </source>
</evidence>
<evidence type="ECO:0000256" key="2">
    <source>
        <dbReference type="ARBA" id="ARBA00022448"/>
    </source>
</evidence>
<dbReference type="InterPro" id="IPR035906">
    <property type="entry name" value="MetI-like_sf"/>
</dbReference>
<dbReference type="InterPro" id="IPR000515">
    <property type="entry name" value="MetI-like"/>
</dbReference>
<sequence length="280" mass="31030">MSNKTKKKLIRIFTVNIPLVILFIITIFPLYWTIVTSLKPENEIMKLPLKYWPSPITFDNYKYIWNNMGFDIYFWNSVMVTVISTVVCTVVSLFGGYAIARYPYKGKKLTYLILLVSQMFPGVVLMIPLFEIFKNMGIVNSPHSLILTYTTVRIPFCMIMISGFVAGVSPALEEAAQIDGCSVLGAITKIVVPTIAPGLVAAGAFAFVSSWNEYVYAFCFLSSERYFTLPIGLKLMKGEFSVAYGSLAAGCVMALIPVILLFAYIQKYLVSGLSAGAVKG</sequence>
<dbReference type="SUPFAM" id="SSF161098">
    <property type="entry name" value="MetI-like"/>
    <property type="match status" value="1"/>
</dbReference>
<dbReference type="InterPro" id="IPR050901">
    <property type="entry name" value="BP-dep_ABC_trans_perm"/>
</dbReference>
<feature type="transmembrane region" description="Helical" evidence="7">
    <location>
        <begin position="72"/>
        <end position="99"/>
    </location>
</feature>
<keyword evidence="3" id="KW-1003">Cell membrane</keyword>
<keyword evidence="2 7" id="KW-0813">Transport</keyword>
<accession>A0ABX1VR26</accession>
<dbReference type="PROSITE" id="PS50928">
    <property type="entry name" value="ABC_TM1"/>
    <property type="match status" value="1"/>
</dbReference>
<keyword evidence="10" id="KW-1185">Reference proteome</keyword>
<keyword evidence="4 7" id="KW-0812">Transmembrane</keyword>
<comment type="subcellular location">
    <subcellularLocation>
        <location evidence="1 7">Cell membrane</location>
        <topology evidence="1 7">Multi-pass membrane protein</topology>
    </subcellularLocation>
</comment>
<proteinExistence type="inferred from homology"/>
<dbReference type="EMBL" id="JAAOXG010000020">
    <property type="protein sequence ID" value="NNJ30259.1"/>
    <property type="molecule type" value="Genomic_DNA"/>
</dbReference>
<feature type="transmembrane region" description="Helical" evidence="7">
    <location>
        <begin position="184"/>
        <end position="208"/>
    </location>
</feature>
<evidence type="ECO:0000256" key="7">
    <source>
        <dbReference type="RuleBase" id="RU363032"/>
    </source>
</evidence>
<evidence type="ECO:0000313" key="9">
    <source>
        <dbReference type="EMBL" id="NNJ30259.1"/>
    </source>
</evidence>
<keyword evidence="5 7" id="KW-1133">Transmembrane helix</keyword>
<protein>
    <submittedName>
        <fullName evidence="9">Carbohydrate ABC transporter permease</fullName>
    </submittedName>
</protein>
<evidence type="ECO:0000256" key="1">
    <source>
        <dbReference type="ARBA" id="ARBA00004651"/>
    </source>
</evidence>
<gene>
    <name evidence="9" type="ORF">G9470_10720</name>
</gene>
<comment type="caution">
    <text evidence="9">The sequence shown here is derived from an EMBL/GenBank/DDBJ whole genome shotgun (WGS) entry which is preliminary data.</text>
</comment>
<dbReference type="RefSeq" id="WP_170821453.1">
    <property type="nucleotide sequence ID" value="NZ_JAAOXG010000020.1"/>
</dbReference>
<organism evidence="9 10">
    <name type="scientific">Lacrimispora defluvii</name>
    <dbReference type="NCBI Taxonomy" id="2719233"/>
    <lineage>
        <taxon>Bacteria</taxon>
        <taxon>Bacillati</taxon>
        <taxon>Bacillota</taxon>
        <taxon>Clostridia</taxon>
        <taxon>Lachnospirales</taxon>
        <taxon>Lachnospiraceae</taxon>
        <taxon>Lacrimispora</taxon>
    </lineage>
</organism>
<comment type="similarity">
    <text evidence="7">Belongs to the binding-protein-dependent transport system permease family.</text>
</comment>
<dbReference type="PANTHER" id="PTHR32243:SF18">
    <property type="entry name" value="INNER MEMBRANE ABC TRANSPORTER PERMEASE PROTEIN YCJP"/>
    <property type="match status" value="1"/>
</dbReference>
<dbReference type="PANTHER" id="PTHR32243">
    <property type="entry name" value="MALTOSE TRANSPORT SYSTEM PERMEASE-RELATED"/>
    <property type="match status" value="1"/>
</dbReference>
<name>A0ABX1VR26_9FIRM</name>
<evidence type="ECO:0000259" key="8">
    <source>
        <dbReference type="PROSITE" id="PS50928"/>
    </source>
</evidence>